<dbReference type="GO" id="GO:0044774">
    <property type="term" value="P:mitotic DNA integrity checkpoint signaling"/>
    <property type="evidence" value="ECO:0007669"/>
    <property type="project" value="TreeGrafter"/>
</dbReference>
<proteinExistence type="predicted"/>
<evidence type="ECO:0000313" key="2">
    <source>
        <dbReference type="EMBL" id="KFM63323.1"/>
    </source>
</evidence>
<feature type="non-terminal residue" evidence="2">
    <location>
        <position position="129"/>
    </location>
</feature>
<sequence length="129" mass="15352">MELSCYQIRTIIYFQFCCTKPATECHQIMCTSIDTNVVSYDTMKVWCRKFKNKDNDIQEAQHFIRPIEKDCLHATIRELAKELDISATSITHTMHHINLMYKFNRWVSHELTQAGKDRRVRTCTNLLEY</sequence>
<name>A0A087TDY4_STEMI</name>
<accession>A0A087TDY4</accession>
<dbReference type="InterPro" id="IPR052709">
    <property type="entry name" value="Transposase-MT_Hybrid"/>
</dbReference>
<keyword evidence="2" id="KW-0808">Transferase</keyword>
<dbReference type="GO" id="GO:0005634">
    <property type="term" value="C:nucleus"/>
    <property type="evidence" value="ECO:0007669"/>
    <property type="project" value="TreeGrafter"/>
</dbReference>
<dbReference type="GO" id="GO:0046975">
    <property type="term" value="F:histone H3K36 methyltransferase activity"/>
    <property type="evidence" value="ECO:0007669"/>
    <property type="project" value="TreeGrafter"/>
</dbReference>
<reference evidence="2 3" key="1">
    <citation type="submission" date="2013-11" db="EMBL/GenBank/DDBJ databases">
        <title>Genome sequencing of Stegodyphus mimosarum.</title>
        <authorList>
            <person name="Bechsgaard J."/>
        </authorList>
    </citation>
    <scope>NUCLEOTIDE SEQUENCE [LARGE SCALE GENOMIC DNA]</scope>
</reference>
<dbReference type="GO" id="GO:0006303">
    <property type="term" value="P:double-strand break repair via nonhomologous end joining"/>
    <property type="evidence" value="ECO:0007669"/>
    <property type="project" value="TreeGrafter"/>
</dbReference>
<dbReference type="Pfam" id="PF17906">
    <property type="entry name" value="HTH_48"/>
    <property type="match status" value="1"/>
</dbReference>
<dbReference type="PANTHER" id="PTHR46060">
    <property type="entry name" value="MARINER MOS1 TRANSPOSASE-LIKE PROTEIN"/>
    <property type="match status" value="1"/>
</dbReference>
<organism evidence="2 3">
    <name type="scientific">Stegodyphus mimosarum</name>
    <name type="common">African social velvet spider</name>
    <dbReference type="NCBI Taxonomy" id="407821"/>
    <lineage>
        <taxon>Eukaryota</taxon>
        <taxon>Metazoa</taxon>
        <taxon>Ecdysozoa</taxon>
        <taxon>Arthropoda</taxon>
        <taxon>Chelicerata</taxon>
        <taxon>Arachnida</taxon>
        <taxon>Araneae</taxon>
        <taxon>Araneomorphae</taxon>
        <taxon>Entelegynae</taxon>
        <taxon>Eresoidea</taxon>
        <taxon>Eresidae</taxon>
        <taxon>Stegodyphus</taxon>
    </lineage>
</organism>
<dbReference type="GO" id="GO:0000729">
    <property type="term" value="P:DNA double-strand break processing"/>
    <property type="evidence" value="ECO:0007669"/>
    <property type="project" value="TreeGrafter"/>
</dbReference>
<dbReference type="GO" id="GO:0035861">
    <property type="term" value="C:site of double-strand break"/>
    <property type="evidence" value="ECO:0007669"/>
    <property type="project" value="TreeGrafter"/>
</dbReference>
<dbReference type="GO" id="GO:0042800">
    <property type="term" value="F:histone H3K4 methyltransferase activity"/>
    <property type="evidence" value="ECO:0007669"/>
    <property type="project" value="TreeGrafter"/>
</dbReference>
<dbReference type="GO" id="GO:0015074">
    <property type="term" value="P:DNA integration"/>
    <property type="evidence" value="ECO:0007669"/>
    <property type="project" value="TreeGrafter"/>
</dbReference>
<dbReference type="GO" id="GO:0000793">
    <property type="term" value="C:condensed chromosome"/>
    <property type="evidence" value="ECO:0007669"/>
    <property type="project" value="TreeGrafter"/>
</dbReference>
<protein>
    <submittedName>
        <fullName evidence="2">Histone-lysine N-methyltransferase SETMAR</fullName>
    </submittedName>
</protein>
<evidence type="ECO:0000259" key="1">
    <source>
        <dbReference type="Pfam" id="PF17906"/>
    </source>
</evidence>
<dbReference type="GO" id="GO:0031297">
    <property type="term" value="P:replication fork processing"/>
    <property type="evidence" value="ECO:0007669"/>
    <property type="project" value="TreeGrafter"/>
</dbReference>
<dbReference type="EMBL" id="KK114785">
    <property type="protein sequence ID" value="KFM63323.1"/>
    <property type="molecule type" value="Genomic_DNA"/>
</dbReference>
<dbReference type="PANTHER" id="PTHR46060:SF2">
    <property type="entry name" value="HISTONE-LYSINE N-METHYLTRANSFERASE SETMAR"/>
    <property type="match status" value="1"/>
</dbReference>
<dbReference type="Gene3D" id="1.10.10.1450">
    <property type="match status" value="1"/>
</dbReference>
<dbReference type="Proteomes" id="UP000054359">
    <property type="component" value="Unassembled WGS sequence"/>
</dbReference>
<evidence type="ECO:0000313" key="3">
    <source>
        <dbReference type="Proteomes" id="UP000054359"/>
    </source>
</evidence>
<keyword evidence="3" id="KW-1185">Reference proteome</keyword>
<dbReference type="GO" id="GO:0000014">
    <property type="term" value="F:single-stranded DNA endodeoxyribonuclease activity"/>
    <property type="evidence" value="ECO:0007669"/>
    <property type="project" value="TreeGrafter"/>
</dbReference>
<dbReference type="AlphaFoldDB" id="A0A087TDY4"/>
<dbReference type="STRING" id="407821.A0A087TDY4"/>
<dbReference type="GO" id="GO:0044547">
    <property type="term" value="F:DNA topoisomerase binding"/>
    <property type="evidence" value="ECO:0007669"/>
    <property type="project" value="TreeGrafter"/>
</dbReference>
<gene>
    <name evidence="2" type="ORF">X975_03926</name>
</gene>
<dbReference type="GO" id="GO:0032259">
    <property type="term" value="P:methylation"/>
    <property type="evidence" value="ECO:0007669"/>
    <property type="project" value="UniProtKB-KW"/>
</dbReference>
<dbReference type="InterPro" id="IPR041426">
    <property type="entry name" value="Mos1_HTH"/>
</dbReference>
<dbReference type="OrthoDB" id="8028980at2759"/>
<dbReference type="GO" id="GO:0003697">
    <property type="term" value="F:single-stranded DNA binding"/>
    <property type="evidence" value="ECO:0007669"/>
    <property type="project" value="TreeGrafter"/>
</dbReference>
<feature type="domain" description="Mos1 transposase HTH" evidence="1">
    <location>
        <begin position="7"/>
        <end position="54"/>
    </location>
</feature>
<keyword evidence="2" id="KW-0489">Methyltransferase</keyword>
<dbReference type="GO" id="GO:0003690">
    <property type="term" value="F:double-stranded DNA binding"/>
    <property type="evidence" value="ECO:0007669"/>
    <property type="project" value="TreeGrafter"/>
</dbReference>